<evidence type="ECO:0000256" key="1">
    <source>
        <dbReference type="ARBA" id="ARBA00022516"/>
    </source>
</evidence>
<dbReference type="EMBL" id="BSPV01000004">
    <property type="protein sequence ID" value="GLT14522.1"/>
    <property type="molecule type" value="Genomic_DNA"/>
</dbReference>
<evidence type="ECO:0000313" key="5">
    <source>
        <dbReference type="EMBL" id="GLT14522.1"/>
    </source>
</evidence>
<dbReference type="PANTHER" id="PTHR38764">
    <property type="entry name" value="ACYL CARRIER PROTEIN PHOSPHODIESTERASE"/>
    <property type="match status" value="1"/>
</dbReference>
<evidence type="ECO:0000256" key="4">
    <source>
        <dbReference type="ARBA" id="ARBA00023160"/>
    </source>
</evidence>
<proteinExistence type="predicted"/>
<dbReference type="AlphaFoldDB" id="A0A557PFA6"/>
<protein>
    <submittedName>
        <fullName evidence="5">ACP phosphodiesterase</fullName>
    </submittedName>
    <submittedName>
        <fullName evidence="6">DUF479 domain-containing protein</fullName>
    </submittedName>
</protein>
<dbReference type="PANTHER" id="PTHR38764:SF1">
    <property type="entry name" value="ACYL CARRIER PROTEIN PHOSPHODIESTERASE"/>
    <property type="match status" value="1"/>
</dbReference>
<evidence type="ECO:0000256" key="2">
    <source>
        <dbReference type="ARBA" id="ARBA00022801"/>
    </source>
</evidence>
<keyword evidence="2" id="KW-0378">Hydrolase</keyword>
<keyword evidence="4" id="KW-0275">Fatty acid biosynthesis</keyword>
<reference evidence="5" key="4">
    <citation type="submission" date="2023-01" db="EMBL/GenBank/DDBJ databases">
        <title>Draft genome sequence of Vibrio algivorus strain NBRC 111146.</title>
        <authorList>
            <person name="Sun Q."/>
            <person name="Mori K."/>
        </authorList>
    </citation>
    <scope>NUCLEOTIDE SEQUENCE</scope>
    <source>
        <strain evidence="5">NBRC 111146</strain>
    </source>
</reference>
<evidence type="ECO:0000313" key="7">
    <source>
        <dbReference type="Proteomes" id="UP000319828"/>
    </source>
</evidence>
<gene>
    <name evidence="6" type="ORF">FOF44_01785</name>
    <name evidence="5" type="ORF">GCM10007931_14970</name>
</gene>
<accession>A0A557PFA6</accession>
<evidence type="ECO:0000313" key="6">
    <source>
        <dbReference type="EMBL" id="TVO39342.1"/>
    </source>
</evidence>
<dbReference type="EMBL" id="VMKJ01000002">
    <property type="protein sequence ID" value="TVO39342.1"/>
    <property type="molecule type" value="Genomic_DNA"/>
</dbReference>
<keyword evidence="3" id="KW-0443">Lipid metabolism</keyword>
<keyword evidence="4" id="KW-0276">Fatty acid metabolism</keyword>
<keyword evidence="1" id="KW-0444">Lipid biosynthesis</keyword>
<dbReference type="Proteomes" id="UP000319828">
    <property type="component" value="Unassembled WGS sequence"/>
</dbReference>
<reference evidence="5" key="1">
    <citation type="journal article" date="2014" name="Int. J. Syst. Evol. Microbiol.">
        <title>Complete genome of a new Firmicutes species belonging to the dominant human colonic microbiota ('Ruminococcus bicirculans') reveals two chromosomes and a selective capacity to utilize plant glucans.</title>
        <authorList>
            <consortium name="NISC Comparative Sequencing Program"/>
            <person name="Wegmann U."/>
            <person name="Louis P."/>
            <person name="Goesmann A."/>
            <person name="Henrissat B."/>
            <person name="Duncan S.H."/>
            <person name="Flint H.J."/>
        </authorList>
    </citation>
    <scope>NUCLEOTIDE SEQUENCE</scope>
    <source>
        <strain evidence="5">NBRC 111146</strain>
    </source>
</reference>
<dbReference type="Pfam" id="PF04336">
    <property type="entry name" value="ACP_PD"/>
    <property type="match status" value="1"/>
</dbReference>
<sequence length="197" mass="23175">MNFLAHLHIAEYCQSDLAGNLLGDFVKGNPEGKYPNHVVDGIRLHRFVDSYTDTHPLILQQKSLFDPQIKRFSPIALDMFWDHCLACEWGEFHHLRLVDFVEKCHSFCDSQSYEVPDHYRTTMNAMWRGEWLLSYQDINSTLYALERMSHRSPRMGPLNDCGDVLVAHYEELRAVFLQFYPDILNNSKRFIDKHQQP</sequence>
<organism evidence="6 7">
    <name type="scientific">Vibrio algivorus</name>
    <dbReference type="NCBI Taxonomy" id="1667024"/>
    <lineage>
        <taxon>Bacteria</taxon>
        <taxon>Pseudomonadati</taxon>
        <taxon>Pseudomonadota</taxon>
        <taxon>Gammaproteobacteria</taxon>
        <taxon>Vibrionales</taxon>
        <taxon>Vibrionaceae</taxon>
        <taxon>Vibrio</taxon>
    </lineage>
</organism>
<dbReference type="GO" id="GO:0006633">
    <property type="term" value="P:fatty acid biosynthetic process"/>
    <property type="evidence" value="ECO:0007669"/>
    <property type="project" value="UniProtKB-KW"/>
</dbReference>
<reference evidence="8" key="2">
    <citation type="journal article" date="2019" name="Int. J. Syst. Evol. Microbiol.">
        <title>The Global Catalogue of Microorganisms (GCM) 10K type strain sequencing project: providing services to taxonomists for standard genome sequencing and annotation.</title>
        <authorList>
            <consortium name="The Broad Institute Genomics Platform"/>
            <consortium name="The Broad Institute Genome Sequencing Center for Infectious Disease"/>
            <person name="Wu L."/>
            <person name="Ma J."/>
        </authorList>
    </citation>
    <scope>NUCLEOTIDE SEQUENCE [LARGE SCALE GENOMIC DNA]</scope>
    <source>
        <strain evidence="8">NBRC 111146</strain>
    </source>
</reference>
<keyword evidence="8" id="KW-1185">Reference proteome</keyword>
<dbReference type="GO" id="GO:0008770">
    <property type="term" value="F:[acyl-carrier-protein] phosphodiesterase activity"/>
    <property type="evidence" value="ECO:0007669"/>
    <property type="project" value="InterPro"/>
</dbReference>
<evidence type="ECO:0000313" key="8">
    <source>
        <dbReference type="Proteomes" id="UP001157156"/>
    </source>
</evidence>
<dbReference type="OrthoDB" id="8442777at2"/>
<name>A0A557PFA6_9VIBR</name>
<dbReference type="RefSeq" id="WP_089122912.1">
    <property type="nucleotide sequence ID" value="NZ_BSPV01000004.1"/>
</dbReference>
<evidence type="ECO:0000256" key="3">
    <source>
        <dbReference type="ARBA" id="ARBA00023098"/>
    </source>
</evidence>
<reference evidence="6 7" key="3">
    <citation type="submission" date="2019-07" db="EMBL/GenBank/DDBJ databases">
        <title>The draft genome sequence of Vibrio algivorus M1486.</title>
        <authorList>
            <person name="Meng X."/>
        </authorList>
    </citation>
    <scope>NUCLEOTIDE SEQUENCE [LARGE SCALE GENOMIC DNA]</scope>
    <source>
        <strain evidence="6 7">M1486</strain>
    </source>
</reference>
<dbReference type="PIRSF" id="PIRSF011489">
    <property type="entry name" value="DUF479"/>
    <property type="match status" value="1"/>
</dbReference>
<comment type="caution">
    <text evidence="6">The sequence shown here is derived from an EMBL/GenBank/DDBJ whole genome shotgun (WGS) entry which is preliminary data.</text>
</comment>
<dbReference type="InterPro" id="IPR007431">
    <property type="entry name" value="ACP_PD"/>
</dbReference>
<dbReference type="Proteomes" id="UP001157156">
    <property type="component" value="Unassembled WGS sequence"/>
</dbReference>